<proteinExistence type="predicted"/>
<accession>A0AAP0P535</accession>
<evidence type="ECO:0000313" key="2">
    <source>
        <dbReference type="Proteomes" id="UP001417504"/>
    </source>
</evidence>
<name>A0AAP0P535_9MAGN</name>
<evidence type="ECO:0000313" key="1">
    <source>
        <dbReference type="EMBL" id="KAK9131407.1"/>
    </source>
</evidence>
<keyword evidence="2" id="KW-1185">Reference proteome</keyword>
<dbReference type="EMBL" id="JBBNAE010000004">
    <property type="protein sequence ID" value="KAK9131407.1"/>
    <property type="molecule type" value="Genomic_DNA"/>
</dbReference>
<reference evidence="1 2" key="1">
    <citation type="submission" date="2024-01" db="EMBL/GenBank/DDBJ databases">
        <title>Genome assemblies of Stephania.</title>
        <authorList>
            <person name="Yang L."/>
        </authorList>
    </citation>
    <scope>NUCLEOTIDE SEQUENCE [LARGE SCALE GENOMIC DNA]</scope>
    <source>
        <strain evidence="1">QJT</strain>
        <tissue evidence="1">Leaf</tissue>
    </source>
</reference>
<organism evidence="1 2">
    <name type="scientific">Stephania japonica</name>
    <dbReference type="NCBI Taxonomy" id="461633"/>
    <lineage>
        <taxon>Eukaryota</taxon>
        <taxon>Viridiplantae</taxon>
        <taxon>Streptophyta</taxon>
        <taxon>Embryophyta</taxon>
        <taxon>Tracheophyta</taxon>
        <taxon>Spermatophyta</taxon>
        <taxon>Magnoliopsida</taxon>
        <taxon>Ranunculales</taxon>
        <taxon>Menispermaceae</taxon>
        <taxon>Menispermoideae</taxon>
        <taxon>Cissampelideae</taxon>
        <taxon>Stephania</taxon>
    </lineage>
</organism>
<sequence length="143" mass="16523">MRGWERSMVVHQCSHLPGETQYHGVVVVQRSNYVQVPRIGQRCEAVVVAENDLMEVTGVPASSGVPPNHSSHVGELVTRWTSEKRTRGGLSEFAHRRSRANFWELVLSRIPRQIERLEEMRKCEKDVADSDWWNWAMWRTVIG</sequence>
<dbReference type="AlphaFoldDB" id="A0AAP0P535"/>
<dbReference type="Proteomes" id="UP001417504">
    <property type="component" value="Unassembled WGS sequence"/>
</dbReference>
<gene>
    <name evidence="1" type="ORF">Sjap_011894</name>
</gene>
<comment type="caution">
    <text evidence="1">The sequence shown here is derived from an EMBL/GenBank/DDBJ whole genome shotgun (WGS) entry which is preliminary data.</text>
</comment>
<protein>
    <submittedName>
        <fullName evidence="1">Uncharacterized protein</fullName>
    </submittedName>
</protein>